<reference evidence="2" key="2">
    <citation type="submission" date="2021-04" db="EMBL/GenBank/DDBJ databases">
        <authorList>
            <person name="Gilroy R."/>
        </authorList>
    </citation>
    <scope>NUCLEOTIDE SEQUENCE</scope>
    <source>
        <strain evidence="2">CHK195-6426</strain>
    </source>
</reference>
<dbReference type="EMBL" id="DXGH01000065">
    <property type="protein sequence ID" value="HIW82209.1"/>
    <property type="molecule type" value="Genomic_DNA"/>
</dbReference>
<dbReference type="PROSITE" id="PS51186">
    <property type="entry name" value="GNAT"/>
    <property type="match status" value="1"/>
</dbReference>
<dbReference type="InterPro" id="IPR000182">
    <property type="entry name" value="GNAT_dom"/>
</dbReference>
<dbReference type="Proteomes" id="UP000824265">
    <property type="component" value="Unassembled WGS sequence"/>
</dbReference>
<reference evidence="2" key="1">
    <citation type="journal article" date="2021" name="PeerJ">
        <title>Extensive microbial diversity within the chicken gut microbiome revealed by metagenomics and culture.</title>
        <authorList>
            <person name="Gilroy R."/>
            <person name="Ravi A."/>
            <person name="Getino M."/>
            <person name="Pursley I."/>
            <person name="Horton D.L."/>
            <person name="Alikhan N.F."/>
            <person name="Baker D."/>
            <person name="Gharbi K."/>
            <person name="Hall N."/>
            <person name="Watson M."/>
            <person name="Adriaenssens E.M."/>
            <person name="Foster-Nyarko E."/>
            <person name="Jarju S."/>
            <person name="Secka A."/>
            <person name="Antonio M."/>
            <person name="Oren A."/>
            <person name="Chaudhuri R.R."/>
            <person name="La Ragione R."/>
            <person name="Hildebrand F."/>
            <person name="Pallen M.J."/>
        </authorList>
    </citation>
    <scope>NUCLEOTIDE SEQUENCE</scope>
    <source>
        <strain evidence="2">CHK195-6426</strain>
    </source>
</reference>
<proteinExistence type="predicted"/>
<evidence type="ECO:0000313" key="2">
    <source>
        <dbReference type="EMBL" id="HIW82209.1"/>
    </source>
</evidence>
<dbReference type="InterPro" id="IPR052523">
    <property type="entry name" value="Trichothecene_AcTrans"/>
</dbReference>
<evidence type="ECO:0000313" key="3">
    <source>
        <dbReference type="Proteomes" id="UP000824265"/>
    </source>
</evidence>
<name>A0A9D1R790_9FIRM</name>
<comment type="caution">
    <text evidence="2">The sequence shown here is derived from an EMBL/GenBank/DDBJ whole genome shotgun (WGS) entry which is preliminary data.</text>
</comment>
<dbReference type="GO" id="GO:0016747">
    <property type="term" value="F:acyltransferase activity, transferring groups other than amino-acyl groups"/>
    <property type="evidence" value="ECO:0007669"/>
    <property type="project" value="InterPro"/>
</dbReference>
<dbReference type="Gene3D" id="3.40.630.30">
    <property type="match status" value="1"/>
</dbReference>
<dbReference type="InterPro" id="IPR016181">
    <property type="entry name" value="Acyl_CoA_acyltransferase"/>
</dbReference>
<organism evidence="2 3">
    <name type="scientific">Candidatus Acetatifactor stercoripullorum</name>
    <dbReference type="NCBI Taxonomy" id="2838414"/>
    <lineage>
        <taxon>Bacteria</taxon>
        <taxon>Bacillati</taxon>
        <taxon>Bacillota</taxon>
        <taxon>Clostridia</taxon>
        <taxon>Lachnospirales</taxon>
        <taxon>Lachnospiraceae</taxon>
        <taxon>Acetatifactor</taxon>
    </lineage>
</organism>
<dbReference type="RefSeq" id="WP_318702748.1">
    <property type="nucleotide sequence ID" value="NZ_CALWMU010000007.1"/>
</dbReference>
<dbReference type="PANTHER" id="PTHR42791">
    <property type="entry name" value="GNAT FAMILY ACETYLTRANSFERASE"/>
    <property type="match status" value="1"/>
</dbReference>
<protein>
    <submittedName>
        <fullName evidence="2">GNAT family N-acetyltransferase</fullName>
    </submittedName>
</protein>
<sequence>MAVQVKSLSTEQIDEIARAIGDSFYDHDYGEKEKGIAKYITDREMMTQYMKVFVVAGMKSGTLYATSKRGEGYIMLMGSKWEKIKVGAAIQMFKDMIKALGGFKKSLEFLNTIKKGGVALDDKLKKEKKNYLQVVMLVVRKEYQRQGYMRQLMEFAYEKADTYGVPCILDTDAKNKLDKYCHLGMEHVATRKVAEDCYLYDLMRG</sequence>
<accession>A0A9D1R790</accession>
<dbReference type="AlphaFoldDB" id="A0A9D1R790"/>
<gene>
    <name evidence="2" type="ORF">H9742_11960</name>
</gene>
<dbReference type="SUPFAM" id="SSF55729">
    <property type="entry name" value="Acyl-CoA N-acyltransferases (Nat)"/>
    <property type="match status" value="1"/>
</dbReference>
<feature type="domain" description="N-acetyltransferase" evidence="1">
    <location>
        <begin position="130"/>
        <end position="205"/>
    </location>
</feature>
<dbReference type="CDD" id="cd04301">
    <property type="entry name" value="NAT_SF"/>
    <property type="match status" value="1"/>
</dbReference>
<dbReference type="PANTHER" id="PTHR42791:SF1">
    <property type="entry name" value="N-ACETYLTRANSFERASE DOMAIN-CONTAINING PROTEIN"/>
    <property type="match status" value="1"/>
</dbReference>
<evidence type="ECO:0000259" key="1">
    <source>
        <dbReference type="PROSITE" id="PS51186"/>
    </source>
</evidence>
<dbReference type="Pfam" id="PF00583">
    <property type="entry name" value="Acetyltransf_1"/>
    <property type="match status" value="1"/>
</dbReference>